<dbReference type="EMBL" id="AP004398">
    <property type="protein sequence ID" value="BAC22363.1"/>
    <property type="molecule type" value="Genomic_DNA"/>
</dbReference>
<evidence type="ECO:0000313" key="2">
    <source>
        <dbReference type="EMBL" id="BAC22363.1"/>
    </source>
</evidence>
<name>Q8GS37_ORYSJ</name>
<feature type="region of interest" description="Disordered" evidence="1">
    <location>
        <begin position="31"/>
        <end position="63"/>
    </location>
</feature>
<accession>Q8GS37</accession>
<protein>
    <submittedName>
        <fullName evidence="2">Uncharacterized protein</fullName>
    </submittedName>
</protein>
<gene>
    <name evidence="2" type="primary">P0438G07.128</name>
    <name evidence="3" type="synonym">B1126F07.120</name>
</gene>
<dbReference type="Proteomes" id="UP000000763">
    <property type="component" value="Chromosome 7"/>
</dbReference>
<sequence>MLPLTIPVSHVDCYRCSSWWPDLAASELMAARSEGAATEPDLTREKEKETESDEGKERSNHRGVVGLTGLIRSDRRCLANWIVEPEQTQIEDLSK</sequence>
<reference evidence="4" key="4">
    <citation type="journal article" date="2008" name="Nucleic Acids Res.">
        <title>The rice annotation project database (RAP-DB): 2008 update.</title>
        <authorList>
            <consortium name="The rice annotation project (RAP)"/>
        </authorList>
    </citation>
    <scope>GENOME REANNOTATION</scope>
    <source>
        <strain evidence="4">cv. Nipponbare</strain>
    </source>
</reference>
<dbReference type="EMBL" id="AP005674">
    <property type="protein sequence ID" value="BAC22474.1"/>
    <property type="molecule type" value="Genomic_DNA"/>
</dbReference>
<dbReference type="AlphaFoldDB" id="Q8GS37"/>
<reference evidence="2" key="1">
    <citation type="submission" date="2001-12" db="EMBL/GenBank/DDBJ databases">
        <title>Oryza sativa nipponbare(GA3) genomic DNA, chromosome 7, PAC clone:P0438G07.</title>
        <authorList>
            <person name="Sasaki T."/>
            <person name="Matsumoto T."/>
            <person name="Yamamoto K."/>
        </authorList>
    </citation>
    <scope>NUCLEOTIDE SEQUENCE</scope>
</reference>
<reference evidence="4" key="3">
    <citation type="journal article" date="2005" name="Nature">
        <title>The map-based sequence of the rice genome.</title>
        <authorList>
            <consortium name="International rice genome sequencing project (IRGSP)"/>
            <person name="Matsumoto T."/>
            <person name="Wu J."/>
            <person name="Kanamori H."/>
            <person name="Katayose Y."/>
            <person name="Fujisawa M."/>
            <person name="Namiki N."/>
            <person name="Mizuno H."/>
            <person name="Yamamoto K."/>
            <person name="Antonio B.A."/>
            <person name="Baba T."/>
            <person name="Sakata K."/>
            <person name="Nagamura Y."/>
            <person name="Aoki H."/>
            <person name="Arikawa K."/>
            <person name="Arita K."/>
            <person name="Bito T."/>
            <person name="Chiden Y."/>
            <person name="Fujitsuka N."/>
            <person name="Fukunaka R."/>
            <person name="Hamada M."/>
            <person name="Harada C."/>
            <person name="Hayashi A."/>
            <person name="Hijishita S."/>
            <person name="Honda M."/>
            <person name="Hosokawa S."/>
            <person name="Ichikawa Y."/>
            <person name="Idonuma A."/>
            <person name="Iijima M."/>
            <person name="Ikeda M."/>
            <person name="Ikeno M."/>
            <person name="Ito K."/>
            <person name="Ito S."/>
            <person name="Ito T."/>
            <person name="Ito Y."/>
            <person name="Ito Y."/>
            <person name="Iwabuchi A."/>
            <person name="Kamiya K."/>
            <person name="Karasawa W."/>
            <person name="Kurita K."/>
            <person name="Katagiri S."/>
            <person name="Kikuta A."/>
            <person name="Kobayashi H."/>
            <person name="Kobayashi N."/>
            <person name="Machita K."/>
            <person name="Maehara T."/>
            <person name="Masukawa M."/>
            <person name="Mizubayashi T."/>
            <person name="Mukai Y."/>
            <person name="Nagasaki H."/>
            <person name="Nagata Y."/>
            <person name="Naito S."/>
            <person name="Nakashima M."/>
            <person name="Nakama Y."/>
            <person name="Nakamichi Y."/>
            <person name="Nakamura M."/>
            <person name="Meguro A."/>
            <person name="Negishi M."/>
            <person name="Ohta I."/>
            <person name="Ohta T."/>
            <person name="Okamoto M."/>
            <person name="Ono N."/>
            <person name="Saji S."/>
            <person name="Sakaguchi M."/>
            <person name="Sakai K."/>
            <person name="Shibata M."/>
            <person name="Shimokawa T."/>
            <person name="Song J."/>
            <person name="Takazaki Y."/>
            <person name="Terasawa K."/>
            <person name="Tsugane M."/>
            <person name="Tsuji K."/>
            <person name="Ueda S."/>
            <person name="Waki K."/>
            <person name="Yamagata H."/>
            <person name="Yamamoto M."/>
            <person name="Yamamoto S."/>
            <person name="Yamane H."/>
            <person name="Yoshiki S."/>
            <person name="Yoshihara R."/>
            <person name="Yukawa K."/>
            <person name="Zhong H."/>
            <person name="Yano M."/>
            <person name="Yuan Q."/>
            <person name="Ouyang S."/>
            <person name="Liu J."/>
            <person name="Jones K.M."/>
            <person name="Gansberger K."/>
            <person name="Moffat K."/>
            <person name="Hill J."/>
            <person name="Bera J."/>
            <person name="Fadrosh D."/>
            <person name="Jin S."/>
            <person name="Johri S."/>
            <person name="Kim M."/>
            <person name="Overton L."/>
            <person name="Reardon M."/>
            <person name="Tsitrin T."/>
            <person name="Vuong H."/>
            <person name="Weaver B."/>
            <person name="Ciecko A."/>
            <person name="Tallon L."/>
            <person name="Jackson J."/>
            <person name="Pai G."/>
            <person name="Aken S.V."/>
            <person name="Utterback T."/>
            <person name="Reidmuller S."/>
            <person name="Feldblyum T."/>
            <person name="Hsiao J."/>
            <person name="Zismann V."/>
            <person name="Iobst S."/>
            <person name="de Vazeille A.R."/>
            <person name="Buell C.R."/>
            <person name="Ying K."/>
            <person name="Li Y."/>
            <person name="Lu T."/>
            <person name="Huang Y."/>
            <person name="Zhao Q."/>
            <person name="Feng Q."/>
            <person name="Zhang L."/>
            <person name="Zhu J."/>
            <person name="Weng Q."/>
            <person name="Mu J."/>
            <person name="Lu Y."/>
            <person name="Fan D."/>
            <person name="Liu Y."/>
            <person name="Guan J."/>
            <person name="Zhang Y."/>
            <person name="Yu S."/>
            <person name="Liu X."/>
            <person name="Zhang Y."/>
            <person name="Hong G."/>
            <person name="Han B."/>
            <person name="Choisne N."/>
            <person name="Demange N."/>
            <person name="Orjeda G."/>
            <person name="Samain S."/>
            <person name="Cattolico L."/>
            <person name="Pelletier E."/>
            <person name="Couloux A."/>
            <person name="Segurens B."/>
            <person name="Wincker P."/>
            <person name="D'Hont A."/>
            <person name="Scarpelli C."/>
            <person name="Weissenbach J."/>
            <person name="Salanoubat M."/>
            <person name="Quetier F."/>
            <person name="Yu Y."/>
            <person name="Kim H.R."/>
            <person name="Rambo T."/>
            <person name="Currie J."/>
            <person name="Collura K."/>
            <person name="Luo M."/>
            <person name="Yang T."/>
            <person name="Ammiraju J.S.S."/>
            <person name="Engler F."/>
            <person name="Soderlund C."/>
            <person name="Wing R.A."/>
            <person name="Palmer L.E."/>
            <person name="de la Bastide M."/>
            <person name="Spiegel L."/>
            <person name="Nascimento L."/>
            <person name="Zutavern T."/>
            <person name="O'Shaughnessy A."/>
            <person name="Dike S."/>
            <person name="Dedhia N."/>
            <person name="Preston R."/>
            <person name="Balija V."/>
            <person name="McCombie W.R."/>
            <person name="Chow T."/>
            <person name="Chen H."/>
            <person name="Chung M."/>
            <person name="Chen C."/>
            <person name="Shaw J."/>
            <person name="Wu H."/>
            <person name="Hsiao K."/>
            <person name="Chao Y."/>
            <person name="Chu M."/>
            <person name="Cheng C."/>
            <person name="Hour A."/>
            <person name="Lee P."/>
            <person name="Lin S."/>
            <person name="Lin Y."/>
            <person name="Liou J."/>
            <person name="Liu S."/>
            <person name="Hsing Y."/>
            <person name="Raghuvanshi S."/>
            <person name="Mohanty A."/>
            <person name="Bharti A.K."/>
            <person name="Gaur A."/>
            <person name="Gupta V."/>
            <person name="Kumar D."/>
            <person name="Ravi V."/>
            <person name="Vij S."/>
            <person name="Kapur A."/>
            <person name="Khurana P."/>
            <person name="Khurana P."/>
            <person name="Khurana J.P."/>
            <person name="Tyagi A.K."/>
            <person name="Gaikwad K."/>
            <person name="Singh A."/>
            <person name="Dalal V."/>
            <person name="Srivastava S."/>
            <person name="Dixit A."/>
            <person name="Pal A.K."/>
            <person name="Ghazi I.A."/>
            <person name="Yadav M."/>
            <person name="Pandit A."/>
            <person name="Bhargava A."/>
            <person name="Sureshbabu K."/>
            <person name="Batra K."/>
            <person name="Sharma T.R."/>
            <person name="Mohapatra T."/>
            <person name="Singh N.K."/>
            <person name="Messing J."/>
            <person name="Nelson A.B."/>
            <person name="Fuks G."/>
            <person name="Kavchok S."/>
            <person name="Keizer G."/>
            <person name="Linton E."/>
            <person name="Llaca V."/>
            <person name="Song R."/>
            <person name="Tanyolac B."/>
            <person name="Young S."/>
            <person name="Ho-Il K."/>
            <person name="Hahn J.H."/>
            <person name="Sangsakoo G."/>
            <person name="Vanavichit A."/>
            <person name="de Mattos Luiz.A.T."/>
            <person name="Zimmer P.D."/>
            <person name="Malone G."/>
            <person name="Dellagostin O."/>
            <person name="de Oliveira A.C."/>
            <person name="Bevan M."/>
            <person name="Bancroft I."/>
            <person name="Minx P."/>
            <person name="Cordum H."/>
            <person name="Wilson R."/>
            <person name="Cheng Z."/>
            <person name="Jin W."/>
            <person name="Jiang J."/>
            <person name="Leong S.A."/>
            <person name="Iwama H."/>
            <person name="Gojobori T."/>
            <person name="Itoh T."/>
            <person name="Niimura Y."/>
            <person name="Fujii Y."/>
            <person name="Habara T."/>
            <person name="Sakai H."/>
            <person name="Sato Y."/>
            <person name="Wilson G."/>
            <person name="Kumar K."/>
            <person name="McCouch S."/>
            <person name="Juretic N."/>
            <person name="Hoen D."/>
            <person name="Wright S."/>
            <person name="Bruskiewich R."/>
            <person name="Bureau T."/>
            <person name="Miyao A."/>
            <person name="Hirochika H."/>
            <person name="Nishikawa T."/>
            <person name="Kadowaki K."/>
            <person name="Sugiura M."/>
            <person name="Burr B."/>
            <person name="Sasaki T."/>
        </authorList>
    </citation>
    <scope>NUCLEOTIDE SEQUENCE [LARGE SCALE GENOMIC DNA]</scope>
    <source>
        <strain evidence="4">cv. Nipponbare</strain>
    </source>
</reference>
<feature type="compositionally biased region" description="Basic and acidic residues" evidence="1">
    <location>
        <begin position="41"/>
        <end position="60"/>
    </location>
</feature>
<evidence type="ECO:0000313" key="4">
    <source>
        <dbReference type="Proteomes" id="UP000000763"/>
    </source>
</evidence>
<evidence type="ECO:0000313" key="3">
    <source>
        <dbReference type="EMBL" id="BAC22474.1"/>
    </source>
</evidence>
<organism evidence="2 4">
    <name type="scientific">Oryza sativa subsp. japonica</name>
    <name type="common">Rice</name>
    <dbReference type="NCBI Taxonomy" id="39947"/>
    <lineage>
        <taxon>Eukaryota</taxon>
        <taxon>Viridiplantae</taxon>
        <taxon>Streptophyta</taxon>
        <taxon>Embryophyta</taxon>
        <taxon>Tracheophyta</taxon>
        <taxon>Spermatophyta</taxon>
        <taxon>Magnoliopsida</taxon>
        <taxon>Liliopsida</taxon>
        <taxon>Poales</taxon>
        <taxon>Poaceae</taxon>
        <taxon>BOP clade</taxon>
        <taxon>Oryzoideae</taxon>
        <taxon>Oryzeae</taxon>
        <taxon>Oryzinae</taxon>
        <taxon>Oryza</taxon>
        <taxon>Oryza sativa</taxon>
    </lineage>
</organism>
<reference evidence="3" key="2">
    <citation type="submission" date="2002-09" db="EMBL/GenBank/DDBJ databases">
        <title>Oryza sativa nipponbare(GA3) genomic DNA, chromosome 7, BAC clone:B1126F07.</title>
        <authorList>
            <person name="Sasaki T."/>
            <person name="Matsumoto T."/>
            <person name="Katayose Y."/>
        </authorList>
    </citation>
    <scope>NUCLEOTIDE SEQUENCE</scope>
</reference>
<evidence type="ECO:0000256" key="1">
    <source>
        <dbReference type="SAM" id="MobiDB-lite"/>
    </source>
</evidence>
<proteinExistence type="predicted"/>